<evidence type="ECO:0000256" key="5">
    <source>
        <dbReference type="ARBA" id="ARBA00022741"/>
    </source>
</evidence>
<protein>
    <recommendedName>
        <fullName evidence="3">S-methyl-5-thioribose kinase</fullName>
        <ecNumber evidence="3">2.7.1.100</ecNumber>
    </recommendedName>
</protein>
<proteinExistence type="inferred from homology"/>
<dbReference type="InterPro" id="IPR011009">
    <property type="entry name" value="Kinase-like_dom_sf"/>
</dbReference>
<evidence type="ECO:0000259" key="8">
    <source>
        <dbReference type="Pfam" id="PF01636"/>
    </source>
</evidence>
<evidence type="ECO:0000256" key="4">
    <source>
        <dbReference type="ARBA" id="ARBA00022679"/>
    </source>
</evidence>
<comment type="similarity">
    <text evidence="1">Belongs to the methylthioribose kinase family.</text>
</comment>
<keyword evidence="4" id="KW-0808">Transferase</keyword>
<sequence length="402" mass="43669">MTDFTFLTPETVPEYLAQNAALAELVDPSDLESVAEIGDGNMNLVFVVRDRLGHGVVLKQSLPHARSDPGWPITRDRSRREAVLLTEHFRVDSEHVPAVYSFDADHSVLAIEDLSDHSVWRGELIAGRVHDYAAAELGRYVARVGFGTGIFGLPVPDKRGLVASTNNAELTEITEDLVFSEPYVEHEHNSFLPGNAPDVAAIRADRALVREIGNAKIAFIDNTQALLHGDLHTGSVFVRSEGQSVRAFDPEFGAYGPIGFDLGAVWANLVLAAARAEAVGEPKRAAQILTLPAALLDAFDAEYRRLWPSRIDPRVYPDEVLEDVLAGIRLDSAVYAAAKTIRRIIGFAKVADIETLDPEAREGAARGALRAARALAVERHDDPSPAALSIRVGAILAETARR</sequence>
<dbReference type="PANTHER" id="PTHR34273">
    <property type="entry name" value="METHYLTHIORIBOSE KINASE"/>
    <property type="match status" value="1"/>
</dbReference>
<dbReference type="EC" id="2.7.1.100" evidence="3"/>
<keyword evidence="7" id="KW-0067">ATP-binding</keyword>
<feature type="domain" description="Aminoglycoside phosphotransferase" evidence="8">
    <location>
        <begin position="36"/>
        <end position="275"/>
    </location>
</feature>
<evidence type="ECO:0000256" key="3">
    <source>
        <dbReference type="ARBA" id="ARBA00012128"/>
    </source>
</evidence>
<dbReference type="InterPro" id="IPR002575">
    <property type="entry name" value="Aminoglycoside_PTrfase"/>
</dbReference>
<dbReference type="SUPFAM" id="SSF56112">
    <property type="entry name" value="Protein kinase-like (PK-like)"/>
    <property type="match status" value="1"/>
</dbReference>
<name>A0ABM8GCN8_9MICO</name>
<keyword evidence="6 9" id="KW-0418">Kinase</keyword>
<dbReference type="NCBIfam" id="TIGR01767">
    <property type="entry name" value="MTRK"/>
    <property type="match status" value="1"/>
</dbReference>
<dbReference type="Gene3D" id="3.30.200.20">
    <property type="entry name" value="Phosphorylase Kinase, domain 1"/>
    <property type="match status" value="1"/>
</dbReference>
<dbReference type="InterPro" id="IPR009212">
    <property type="entry name" value="Methylthioribose_kinase"/>
</dbReference>
<evidence type="ECO:0000313" key="10">
    <source>
        <dbReference type="Proteomes" id="UP001321498"/>
    </source>
</evidence>
<dbReference type="Pfam" id="PF01636">
    <property type="entry name" value="APH"/>
    <property type="match status" value="1"/>
</dbReference>
<accession>A0ABM8GCN8</accession>
<keyword evidence="10" id="KW-1185">Reference proteome</keyword>
<dbReference type="RefSeq" id="WP_286276120.1">
    <property type="nucleotide sequence ID" value="NZ_AP027731.1"/>
</dbReference>
<evidence type="ECO:0000256" key="7">
    <source>
        <dbReference type="ARBA" id="ARBA00022840"/>
    </source>
</evidence>
<evidence type="ECO:0000256" key="6">
    <source>
        <dbReference type="ARBA" id="ARBA00022777"/>
    </source>
</evidence>
<comment type="subunit">
    <text evidence="2">Homodimer.</text>
</comment>
<gene>
    <name evidence="9" type="primary">mtnK</name>
    <name evidence="9" type="ORF">GCM10025866_19250</name>
</gene>
<organism evidence="9 10">
    <name type="scientific">Naasia aerilata</name>
    <dbReference type="NCBI Taxonomy" id="1162966"/>
    <lineage>
        <taxon>Bacteria</taxon>
        <taxon>Bacillati</taxon>
        <taxon>Actinomycetota</taxon>
        <taxon>Actinomycetes</taxon>
        <taxon>Micrococcales</taxon>
        <taxon>Microbacteriaceae</taxon>
        <taxon>Naasia</taxon>
    </lineage>
</organism>
<dbReference type="GO" id="GO:0016301">
    <property type="term" value="F:kinase activity"/>
    <property type="evidence" value="ECO:0007669"/>
    <property type="project" value="UniProtKB-KW"/>
</dbReference>
<dbReference type="PANTHER" id="PTHR34273:SF2">
    <property type="entry name" value="METHYLTHIORIBOSE KINASE"/>
    <property type="match status" value="1"/>
</dbReference>
<reference evidence="10" key="1">
    <citation type="journal article" date="2019" name="Int. J. Syst. Evol. Microbiol.">
        <title>The Global Catalogue of Microorganisms (GCM) 10K type strain sequencing project: providing services to taxonomists for standard genome sequencing and annotation.</title>
        <authorList>
            <consortium name="The Broad Institute Genomics Platform"/>
            <consortium name="The Broad Institute Genome Sequencing Center for Infectious Disease"/>
            <person name="Wu L."/>
            <person name="Ma J."/>
        </authorList>
    </citation>
    <scope>NUCLEOTIDE SEQUENCE [LARGE SCALE GENOMIC DNA]</scope>
    <source>
        <strain evidence="10">NBRC 108725</strain>
    </source>
</reference>
<evidence type="ECO:0000256" key="1">
    <source>
        <dbReference type="ARBA" id="ARBA00010165"/>
    </source>
</evidence>
<evidence type="ECO:0000313" key="9">
    <source>
        <dbReference type="EMBL" id="BDZ46016.1"/>
    </source>
</evidence>
<dbReference type="EMBL" id="AP027731">
    <property type="protein sequence ID" value="BDZ46016.1"/>
    <property type="molecule type" value="Genomic_DNA"/>
</dbReference>
<evidence type="ECO:0000256" key="2">
    <source>
        <dbReference type="ARBA" id="ARBA00011738"/>
    </source>
</evidence>
<dbReference type="Proteomes" id="UP001321498">
    <property type="component" value="Chromosome"/>
</dbReference>
<keyword evidence="5" id="KW-0547">Nucleotide-binding</keyword>
<dbReference type="Gene3D" id="3.90.1200.10">
    <property type="match status" value="1"/>
</dbReference>